<dbReference type="InterPro" id="IPR011333">
    <property type="entry name" value="SKP1/BTB/POZ_sf"/>
</dbReference>
<accession>A0AA88KRQ3</accession>
<dbReference type="GeneID" id="68094250"/>
<organism evidence="2 3">
    <name type="scientific">Naegleria lovaniensis</name>
    <name type="common">Amoeba</name>
    <dbReference type="NCBI Taxonomy" id="51637"/>
    <lineage>
        <taxon>Eukaryota</taxon>
        <taxon>Discoba</taxon>
        <taxon>Heterolobosea</taxon>
        <taxon>Tetramitia</taxon>
        <taxon>Eutetramitia</taxon>
        <taxon>Vahlkampfiidae</taxon>
        <taxon>Naegleria</taxon>
    </lineage>
</organism>
<comment type="caution">
    <text evidence="2">The sequence shown here is derived from an EMBL/GenBank/DDBJ whole genome shotgun (WGS) entry which is preliminary data.</text>
</comment>
<proteinExistence type="predicted"/>
<feature type="domain" description="BTB" evidence="1">
    <location>
        <begin position="263"/>
        <end position="339"/>
    </location>
</feature>
<dbReference type="InterPro" id="IPR013320">
    <property type="entry name" value="ConA-like_dom_sf"/>
</dbReference>
<dbReference type="SUPFAM" id="SSF54695">
    <property type="entry name" value="POZ domain"/>
    <property type="match status" value="1"/>
</dbReference>
<dbReference type="InterPro" id="IPR000210">
    <property type="entry name" value="BTB/POZ_dom"/>
</dbReference>
<reference evidence="2 3" key="1">
    <citation type="journal article" date="2018" name="BMC Genomics">
        <title>The genome of Naegleria lovaniensis, the basis for a comparative approach to unravel pathogenicity factors of the human pathogenic amoeba N. fowleri.</title>
        <authorList>
            <person name="Liechti N."/>
            <person name="Schurch N."/>
            <person name="Bruggmann R."/>
            <person name="Wittwer M."/>
        </authorList>
    </citation>
    <scope>NUCLEOTIDE SEQUENCE [LARGE SCALE GENOMIC DNA]</scope>
    <source>
        <strain evidence="2 3">ATCC 30569</strain>
    </source>
</reference>
<dbReference type="Gene3D" id="2.60.120.200">
    <property type="match status" value="1"/>
</dbReference>
<protein>
    <recommendedName>
        <fullName evidence="1">BTB domain-containing protein</fullName>
    </recommendedName>
</protein>
<name>A0AA88KRQ3_NAELO</name>
<dbReference type="Pfam" id="PF13385">
    <property type="entry name" value="Laminin_G_3"/>
    <property type="match status" value="1"/>
</dbReference>
<evidence type="ECO:0000313" key="2">
    <source>
        <dbReference type="EMBL" id="KAG2387462.1"/>
    </source>
</evidence>
<dbReference type="PANTHER" id="PTHR45632">
    <property type="entry name" value="LD33804P"/>
    <property type="match status" value="1"/>
</dbReference>
<dbReference type="AlphaFoldDB" id="A0AA88KRQ3"/>
<dbReference type="PROSITE" id="PS50097">
    <property type="entry name" value="BTB"/>
    <property type="match status" value="1"/>
</dbReference>
<dbReference type="Proteomes" id="UP000816034">
    <property type="component" value="Unassembled WGS sequence"/>
</dbReference>
<dbReference type="EMBL" id="PYSW02000013">
    <property type="protein sequence ID" value="KAG2387462.1"/>
    <property type="molecule type" value="Genomic_DNA"/>
</dbReference>
<dbReference type="RefSeq" id="XP_044551454.1">
    <property type="nucleotide sequence ID" value="XM_044691140.1"/>
</dbReference>
<dbReference type="Gene3D" id="3.30.710.10">
    <property type="entry name" value="Potassium Channel Kv1.1, Chain A"/>
    <property type="match status" value="1"/>
</dbReference>
<dbReference type="Pfam" id="PF00651">
    <property type="entry name" value="BTB"/>
    <property type="match status" value="1"/>
</dbReference>
<dbReference type="CDD" id="cd18186">
    <property type="entry name" value="BTB_POZ_ZBTB_KLHL-like"/>
    <property type="match status" value="1"/>
</dbReference>
<gene>
    <name evidence="2" type="ORF">C9374_001794</name>
</gene>
<dbReference type="SMART" id="SM00225">
    <property type="entry name" value="BTB"/>
    <property type="match status" value="1"/>
</dbReference>
<evidence type="ECO:0000313" key="3">
    <source>
        <dbReference type="Proteomes" id="UP000816034"/>
    </source>
</evidence>
<evidence type="ECO:0000259" key="1">
    <source>
        <dbReference type="PROSITE" id="PS50097"/>
    </source>
</evidence>
<keyword evidence="3" id="KW-1185">Reference proteome</keyword>
<sequence>MSSSHNLRPLAASSRLECQEFIGSQPIHAQQQQLVFPPSQQLVHPQEINSSADSILPYLLPKRSKLDEDLSFMTDGYSPLKFQWTITFRLKLLSGSTGNWRCLFHYGNSDHVRQPAMWLSPHENTLHCRVDTTKSNNDGFDSTESLDKYNSWYHVAVVYYDTYQILYLDGKCDEVANSGVIKRIPNQQFRIFCSPGGYTQGNVEMKNFRMYNRALSQEDIQMDMKSDEPLTTSSLSLHGRNNQTCDMLLKKDLKKMLTMHEFSNVLLKFSDTDQVIRANDVMLAVRSEYFRKILSKEWNETTVEFTPKNPKVIEMSGLSYNAVQAVIQYIYTGELENANNGTEQVYTVPVLLEILKAGNMLLLTEMENLVTEVLIAQINSKNVCAILNEIYDYQVTSLNTFCINYIVKHFKLIAIDDLLQMDQEIQKQVLTSVQKSSIV</sequence>
<dbReference type="SUPFAM" id="SSF49899">
    <property type="entry name" value="Concanavalin A-like lectins/glucanases"/>
    <property type="match status" value="1"/>
</dbReference>